<evidence type="ECO:0000313" key="6">
    <source>
        <dbReference type="Proteomes" id="UP001415857"/>
    </source>
</evidence>
<organism evidence="5 6">
    <name type="scientific">Liquidambar formosana</name>
    <name type="common">Formosan gum</name>
    <dbReference type="NCBI Taxonomy" id="63359"/>
    <lineage>
        <taxon>Eukaryota</taxon>
        <taxon>Viridiplantae</taxon>
        <taxon>Streptophyta</taxon>
        <taxon>Embryophyta</taxon>
        <taxon>Tracheophyta</taxon>
        <taxon>Spermatophyta</taxon>
        <taxon>Magnoliopsida</taxon>
        <taxon>eudicotyledons</taxon>
        <taxon>Gunneridae</taxon>
        <taxon>Pentapetalae</taxon>
        <taxon>Saxifragales</taxon>
        <taxon>Altingiaceae</taxon>
        <taxon>Liquidambar</taxon>
    </lineage>
</organism>
<proteinExistence type="predicted"/>
<dbReference type="Pfam" id="PF01207">
    <property type="entry name" value="Dus"/>
    <property type="match status" value="1"/>
</dbReference>
<comment type="caution">
    <text evidence="5">The sequence shown here is derived from an EMBL/GenBank/DDBJ whole genome shotgun (WGS) entry which is preliminary data.</text>
</comment>
<evidence type="ECO:0000259" key="4">
    <source>
        <dbReference type="Pfam" id="PF01207"/>
    </source>
</evidence>
<feature type="compositionally biased region" description="Low complexity" evidence="3">
    <location>
        <begin position="34"/>
        <end position="46"/>
    </location>
</feature>
<evidence type="ECO:0000256" key="1">
    <source>
        <dbReference type="ARBA" id="ARBA00022857"/>
    </source>
</evidence>
<dbReference type="AlphaFoldDB" id="A0AAP0RTG6"/>
<keyword evidence="2" id="KW-0520">NAD</keyword>
<reference evidence="5 6" key="1">
    <citation type="journal article" date="2024" name="Plant J.">
        <title>Genome sequences and population genomics reveal climatic adaptation and genomic divergence between two closely related sweetgum species.</title>
        <authorList>
            <person name="Xu W.Q."/>
            <person name="Ren C.Q."/>
            <person name="Zhang X.Y."/>
            <person name="Comes H.P."/>
            <person name="Liu X.H."/>
            <person name="Li Y.G."/>
            <person name="Kettle C.J."/>
            <person name="Jalonen R."/>
            <person name="Gaisberger H."/>
            <person name="Ma Y.Z."/>
            <person name="Qiu Y.X."/>
        </authorList>
    </citation>
    <scope>NUCLEOTIDE SEQUENCE [LARGE SCALE GENOMIC DNA]</scope>
    <source>
        <strain evidence="5">Hangzhou</strain>
    </source>
</reference>
<accession>A0AAP0RTG6</accession>
<feature type="compositionally biased region" description="Low complexity" evidence="3">
    <location>
        <begin position="57"/>
        <end position="69"/>
    </location>
</feature>
<dbReference type="Proteomes" id="UP001415857">
    <property type="component" value="Unassembled WGS sequence"/>
</dbReference>
<feature type="domain" description="DUS-like FMN-binding" evidence="4">
    <location>
        <begin position="112"/>
        <end position="196"/>
    </location>
</feature>
<dbReference type="InterPro" id="IPR013785">
    <property type="entry name" value="Aldolase_TIM"/>
</dbReference>
<dbReference type="GO" id="GO:0017150">
    <property type="term" value="F:tRNA dihydrouridine synthase activity"/>
    <property type="evidence" value="ECO:0007669"/>
    <property type="project" value="TreeGrafter"/>
</dbReference>
<dbReference type="EMBL" id="JBBPBK010000005">
    <property type="protein sequence ID" value="KAK9284331.1"/>
    <property type="molecule type" value="Genomic_DNA"/>
</dbReference>
<dbReference type="InterPro" id="IPR035587">
    <property type="entry name" value="DUS-like_FMN-bd"/>
</dbReference>
<keyword evidence="1" id="KW-0521">NADP</keyword>
<evidence type="ECO:0000256" key="3">
    <source>
        <dbReference type="SAM" id="MobiDB-lite"/>
    </source>
</evidence>
<feature type="region of interest" description="Disordered" evidence="3">
    <location>
        <begin position="16"/>
        <end position="69"/>
    </location>
</feature>
<gene>
    <name evidence="5" type="ORF">L1049_023502</name>
</gene>
<sequence length="196" mass="22071">MKFKSTVSLFFPRNTSLKSLPSPPNSPMATPISQTLTLTLTQTQTLPSDSPQDPDESFCSNQQQEDQQSSSSCSSYLSLPLLGSPSRCLSGESRIELAWAHWKKLGEPKLIVAPMVDNSELPFRMLCRKYGAEAAYTPMLHSRIFTETEKYRSQEFTTCKEDRPLFVQFCANDPDILLDAARRVEPYCDYVDINLG</sequence>
<dbReference type="PANTHER" id="PTHR11082:SF5">
    <property type="entry name" value="TRNA-DIHYDROURIDINE(16_17) SYNTHASE [NAD(P)(+)]-LIKE"/>
    <property type="match status" value="1"/>
</dbReference>
<evidence type="ECO:0000256" key="2">
    <source>
        <dbReference type="ARBA" id="ARBA00023027"/>
    </source>
</evidence>
<keyword evidence="6" id="KW-1185">Reference proteome</keyword>
<name>A0AAP0RTG6_LIQFO</name>
<dbReference type="CDD" id="cd02801">
    <property type="entry name" value="DUS_like_FMN"/>
    <property type="match status" value="1"/>
</dbReference>
<dbReference type="PANTHER" id="PTHR11082">
    <property type="entry name" value="TRNA-DIHYDROURIDINE SYNTHASE"/>
    <property type="match status" value="1"/>
</dbReference>
<dbReference type="Gene3D" id="3.20.20.70">
    <property type="entry name" value="Aldolase class I"/>
    <property type="match status" value="1"/>
</dbReference>
<dbReference type="SUPFAM" id="SSF51395">
    <property type="entry name" value="FMN-linked oxidoreductases"/>
    <property type="match status" value="1"/>
</dbReference>
<protein>
    <recommendedName>
        <fullName evidence="4">DUS-like FMN-binding domain-containing protein</fullName>
    </recommendedName>
</protein>
<evidence type="ECO:0000313" key="5">
    <source>
        <dbReference type="EMBL" id="KAK9284331.1"/>
    </source>
</evidence>